<dbReference type="AlphaFoldDB" id="A0A3M4A0W9"/>
<dbReference type="PANTHER" id="PTHR33336">
    <property type="entry name" value="QUINOL MONOOXYGENASE YGIN-RELATED"/>
    <property type="match status" value="1"/>
</dbReference>
<dbReference type="SUPFAM" id="SSF54909">
    <property type="entry name" value="Dimeric alpha+beta barrel"/>
    <property type="match status" value="1"/>
</dbReference>
<evidence type="ECO:0000256" key="1">
    <source>
        <dbReference type="SAM" id="MobiDB-lite"/>
    </source>
</evidence>
<comment type="caution">
    <text evidence="3">The sequence shown here is derived from an EMBL/GenBank/DDBJ whole genome shotgun (WGS) entry which is preliminary data.</text>
</comment>
<gene>
    <name evidence="3" type="ORF">ALQ30_01029</name>
</gene>
<reference evidence="3 4" key="1">
    <citation type="submission" date="2018-08" db="EMBL/GenBank/DDBJ databases">
        <title>Recombination of ecologically and evolutionarily significant loci maintains genetic cohesion in the Pseudomonas syringae species complex.</title>
        <authorList>
            <person name="Dillon M."/>
            <person name="Thakur S."/>
            <person name="Almeida R.N.D."/>
            <person name="Weir B.S."/>
            <person name="Guttman D.S."/>
        </authorList>
    </citation>
    <scope>NUCLEOTIDE SEQUENCE [LARGE SCALE GENOMIC DNA]</scope>
    <source>
        <strain evidence="3 4">ICMP 3706</strain>
    </source>
</reference>
<dbReference type="Proteomes" id="UP000281604">
    <property type="component" value="Unassembled WGS sequence"/>
</dbReference>
<dbReference type="EMBL" id="RBQE01000448">
    <property type="protein sequence ID" value="RMP00548.1"/>
    <property type="molecule type" value="Genomic_DNA"/>
</dbReference>
<dbReference type="InterPro" id="IPR011008">
    <property type="entry name" value="Dimeric_a/b-barrel"/>
</dbReference>
<name>A0A3M4A0W9_9PSED</name>
<organism evidence="3 4">
    <name type="scientific">Pseudomonas syringae pv. persicae</name>
    <dbReference type="NCBI Taxonomy" id="237306"/>
    <lineage>
        <taxon>Bacteria</taxon>
        <taxon>Pseudomonadati</taxon>
        <taxon>Pseudomonadota</taxon>
        <taxon>Gammaproteobacteria</taxon>
        <taxon>Pseudomonadales</taxon>
        <taxon>Pseudomonadaceae</taxon>
        <taxon>Pseudomonas</taxon>
    </lineage>
</organism>
<feature type="domain" description="ABM" evidence="2">
    <location>
        <begin position="24"/>
        <end position="116"/>
    </location>
</feature>
<dbReference type="Pfam" id="PF03992">
    <property type="entry name" value="ABM"/>
    <property type="match status" value="1"/>
</dbReference>
<dbReference type="GO" id="GO:0003824">
    <property type="term" value="F:catalytic activity"/>
    <property type="evidence" value="ECO:0007669"/>
    <property type="project" value="TreeGrafter"/>
</dbReference>
<dbReference type="RefSeq" id="WP_058409133.1">
    <property type="nucleotide sequence ID" value="NZ_RBQE01000448.1"/>
</dbReference>
<dbReference type="InterPro" id="IPR050744">
    <property type="entry name" value="AI-2_Isomerase_LsrG"/>
</dbReference>
<dbReference type="Gene3D" id="3.30.70.100">
    <property type="match status" value="1"/>
</dbReference>
<proteinExistence type="predicted"/>
<accession>A0A3M4A0W9</accession>
<evidence type="ECO:0000259" key="2">
    <source>
        <dbReference type="PROSITE" id="PS51725"/>
    </source>
</evidence>
<dbReference type="InterPro" id="IPR007138">
    <property type="entry name" value="ABM_dom"/>
</dbReference>
<evidence type="ECO:0000313" key="3">
    <source>
        <dbReference type="EMBL" id="RMP00548.1"/>
    </source>
</evidence>
<dbReference type="GeneID" id="69859638"/>
<feature type="region of interest" description="Disordered" evidence="1">
    <location>
        <begin position="1"/>
        <end position="22"/>
    </location>
</feature>
<dbReference type="PANTHER" id="PTHR33336:SF3">
    <property type="entry name" value="ABM DOMAIN-CONTAINING PROTEIN"/>
    <property type="match status" value="1"/>
</dbReference>
<evidence type="ECO:0000313" key="4">
    <source>
        <dbReference type="Proteomes" id="UP000281604"/>
    </source>
</evidence>
<dbReference type="PROSITE" id="PS51725">
    <property type="entry name" value="ABM"/>
    <property type="match status" value="1"/>
</dbReference>
<protein>
    <recommendedName>
        <fullName evidence="2">ABM domain-containing protein</fullName>
    </recommendedName>
</protein>
<sequence length="125" mass="14166">MPDKSYATEPMSQAGPGNKRRTPLIRIAQIQVDPNQLEQYRDASKHIVEESVTQEPGVLAFYALERRDLPGSFFVVEIYRDDQAYQSHLETESFRRYKTTVGGIVQSLELIDVNVVAIATKPLNL</sequence>